<dbReference type="GO" id="GO:0004630">
    <property type="term" value="F:phospholipase D activity"/>
    <property type="evidence" value="ECO:0007669"/>
    <property type="project" value="UniProtKB-EC"/>
</dbReference>
<dbReference type="PANTHER" id="PTHR18896:SF76">
    <property type="entry name" value="PHOSPHOLIPASE"/>
    <property type="match status" value="1"/>
</dbReference>
<protein>
    <recommendedName>
        <fullName evidence="2">phospholipase D</fullName>
        <ecNumber evidence="2">3.1.4.4</ecNumber>
    </recommendedName>
</protein>
<name>A0A5K1HKM5_9MAGN</name>
<evidence type="ECO:0000256" key="6">
    <source>
        <dbReference type="ARBA" id="ARBA00023098"/>
    </source>
</evidence>
<feature type="domain" description="PLD phosphodiesterase" evidence="7">
    <location>
        <begin position="1"/>
        <end position="19"/>
    </location>
</feature>
<keyword evidence="4" id="KW-0378">Hydrolase</keyword>
<evidence type="ECO:0000256" key="5">
    <source>
        <dbReference type="ARBA" id="ARBA00022963"/>
    </source>
</evidence>
<dbReference type="EMBL" id="LR722090">
    <property type="protein sequence ID" value="VVW87708.1"/>
    <property type="molecule type" value="Genomic_DNA"/>
</dbReference>
<evidence type="ECO:0000256" key="4">
    <source>
        <dbReference type="ARBA" id="ARBA00022801"/>
    </source>
</evidence>
<dbReference type="GO" id="GO:0009395">
    <property type="term" value="P:phospholipid catabolic process"/>
    <property type="evidence" value="ECO:0007669"/>
    <property type="project" value="TreeGrafter"/>
</dbReference>
<evidence type="ECO:0000313" key="8">
    <source>
        <dbReference type="EMBL" id="VVW87708.1"/>
    </source>
</evidence>
<evidence type="ECO:0000259" key="7">
    <source>
        <dbReference type="PROSITE" id="PS50035"/>
    </source>
</evidence>
<evidence type="ECO:0000256" key="3">
    <source>
        <dbReference type="ARBA" id="ARBA00022737"/>
    </source>
</evidence>
<keyword evidence="5" id="KW-0442">Lipid degradation</keyword>
<gene>
    <name evidence="8" type="ORF">NYM_LOCUS29892</name>
</gene>
<keyword evidence="3" id="KW-0677">Repeat</keyword>
<accession>A0A5K1HKM5</accession>
<dbReference type="SUPFAM" id="SSF56024">
    <property type="entry name" value="Phospholipase D/nuclease"/>
    <property type="match status" value="1"/>
</dbReference>
<dbReference type="AlphaFoldDB" id="A0A5K1HKM5"/>
<dbReference type="InterPro" id="IPR001736">
    <property type="entry name" value="PLipase_D/transphosphatidylase"/>
</dbReference>
<reference evidence="8" key="1">
    <citation type="submission" date="2019-09" db="EMBL/GenBank/DDBJ databases">
        <authorList>
            <person name="Zhang L."/>
        </authorList>
    </citation>
    <scope>NUCLEOTIDE SEQUENCE</scope>
</reference>
<sequence length="97" mass="11085">MIVDDRVALIGSANINDRSLLGNRDTELAVVVEDEHKQEVKVAEGGSRLVGKFAHSLRKELYMEHFALSDSEAADYFNEDVWDAMIEISRTNHYIYR</sequence>
<dbReference type="InterPro" id="IPR015679">
    <property type="entry name" value="PLipase_D_fam"/>
</dbReference>
<organism evidence="8">
    <name type="scientific">Nymphaea colorata</name>
    <name type="common">pocket water lily</name>
    <dbReference type="NCBI Taxonomy" id="210225"/>
    <lineage>
        <taxon>Eukaryota</taxon>
        <taxon>Viridiplantae</taxon>
        <taxon>Streptophyta</taxon>
        <taxon>Embryophyta</taxon>
        <taxon>Tracheophyta</taxon>
        <taxon>Spermatophyta</taxon>
        <taxon>Magnoliopsida</taxon>
        <taxon>Nymphaeales</taxon>
        <taxon>Nymphaeaceae</taxon>
        <taxon>Nymphaea</taxon>
    </lineage>
</organism>
<dbReference type="Pfam" id="PF00614">
    <property type="entry name" value="PLDc"/>
    <property type="match status" value="1"/>
</dbReference>
<evidence type="ECO:0000256" key="1">
    <source>
        <dbReference type="ARBA" id="ARBA00000798"/>
    </source>
</evidence>
<dbReference type="PANTHER" id="PTHR18896">
    <property type="entry name" value="PHOSPHOLIPASE D"/>
    <property type="match status" value="1"/>
</dbReference>
<comment type="catalytic activity">
    <reaction evidence="1">
        <text>a 1,2-diacyl-sn-glycero-3-phosphocholine + H2O = a 1,2-diacyl-sn-glycero-3-phosphate + choline + H(+)</text>
        <dbReference type="Rhea" id="RHEA:14445"/>
        <dbReference type="ChEBI" id="CHEBI:15354"/>
        <dbReference type="ChEBI" id="CHEBI:15377"/>
        <dbReference type="ChEBI" id="CHEBI:15378"/>
        <dbReference type="ChEBI" id="CHEBI:57643"/>
        <dbReference type="ChEBI" id="CHEBI:58608"/>
        <dbReference type="EC" id="3.1.4.4"/>
    </reaction>
</comment>
<evidence type="ECO:0000256" key="2">
    <source>
        <dbReference type="ARBA" id="ARBA00012027"/>
    </source>
</evidence>
<keyword evidence="6" id="KW-0443">Lipid metabolism</keyword>
<dbReference type="EC" id="3.1.4.4" evidence="2"/>
<proteinExistence type="predicted"/>
<dbReference type="Gene3D" id="3.30.870.10">
    <property type="entry name" value="Endonuclease Chain A"/>
    <property type="match status" value="1"/>
</dbReference>
<dbReference type="PROSITE" id="PS50035">
    <property type="entry name" value="PLD"/>
    <property type="match status" value="1"/>
</dbReference>